<evidence type="ECO:0000256" key="4">
    <source>
        <dbReference type="ARBA" id="ARBA00013194"/>
    </source>
</evidence>
<dbReference type="PANTHER" id="PTHR30560:SF3">
    <property type="entry name" value="TRIGGER FACTOR-LIKE PROTEIN TIG, CHLOROPLASTIC"/>
    <property type="match status" value="1"/>
</dbReference>
<dbReference type="GO" id="GO:0051083">
    <property type="term" value="P:'de novo' cotranslational protein folding"/>
    <property type="evidence" value="ECO:0007669"/>
    <property type="project" value="TreeGrafter"/>
</dbReference>
<dbReference type="EC" id="5.2.1.8" evidence="4"/>
<dbReference type="InterPro" id="IPR036611">
    <property type="entry name" value="Trigger_fac_ribosome-bd_sf"/>
</dbReference>
<dbReference type="GO" id="GO:0005737">
    <property type="term" value="C:cytoplasm"/>
    <property type="evidence" value="ECO:0007669"/>
    <property type="project" value="UniProtKB-SubCell"/>
</dbReference>
<evidence type="ECO:0000313" key="13">
    <source>
        <dbReference type="Proteomes" id="UP000034581"/>
    </source>
</evidence>
<dbReference type="GO" id="GO:0043022">
    <property type="term" value="F:ribosome binding"/>
    <property type="evidence" value="ECO:0007669"/>
    <property type="project" value="TreeGrafter"/>
</dbReference>
<dbReference type="GO" id="GO:0043335">
    <property type="term" value="P:protein unfolding"/>
    <property type="evidence" value="ECO:0007669"/>
    <property type="project" value="TreeGrafter"/>
</dbReference>
<evidence type="ECO:0000259" key="10">
    <source>
        <dbReference type="Pfam" id="PF05697"/>
    </source>
</evidence>
<sequence>MPTKLKNLPKSQVELELIIKGEKIATAYEEEYKKMAPSVTLKGFRPGMAPRNLIEDSLGRDRILQEALNDEIFESYRQAIKEHNLNPISYPEFKLDNLQKEAKLTKDKDLVVKTIVSIRPTAKLGNYQKIKVKRKEPNKVNEKEVKDLIEASFESWKSQQKEAKKKKNEIKVETASSLSEAKQKGIEDKKDDNFLDISKLGEEFTFEDFLKANSVKTREELDIKVTESLSEQKINQEEKNFLNEILEQLVKMTNIDLPEVLIEQELKEMEQSMEAQFKPLGVSFDDYLKHQKKTRDDLKKEWKPQAEKSVKLEFALSEVAKSENIMITDEDINKVLSTVSDEKMRQELEKPEQKVYIKYSLQRDKTIQRLKDLASK</sequence>
<evidence type="ECO:0000256" key="2">
    <source>
        <dbReference type="ARBA" id="ARBA00004496"/>
    </source>
</evidence>
<evidence type="ECO:0000256" key="3">
    <source>
        <dbReference type="ARBA" id="ARBA00005464"/>
    </source>
</evidence>
<proteinExistence type="inferred from homology"/>
<evidence type="ECO:0000256" key="8">
    <source>
        <dbReference type="ARBA" id="ARBA00023235"/>
    </source>
</evidence>
<dbReference type="EMBL" id="LBQB01000002">
    <property type="protein sequence ID" value="KKP69987.1"/>
    <property type="molecule type" value="Genomic_DNA"/>
</dbReference>
<dbReference type="InterPro" id="IPR008881">
    <property type="entry name" value="Trigger_fac_ribosome-bd_bac"/>
</dbReference>
<evidence type="ECO:0000256" key="6">
    <source>
        <dbReference type="ARBA" id="ARBA00023110"/>
    </source>
</evidence>
<evidence type="ECO:0000259" key="11">
    <source>
        <dbReference type="Pfam" id="PF05698"/>
    </source>
</evidence>
<evidence type="ECO:0000256" key="9">
    <source>
        <dbReference type="ARBA" id="ARBA00029986"/>
    </source>
</evidence>
<keyword evidence="8" id="KW-0413">Isomerase</keyword>
<keyword evidence="7" id="KW-0143">Chaperone</keyword>
<evidence type="ECO:0000256" key="1">
    <source>
        <dbReference type="ARBA" id="ARBA00000971"/>
    </source>
</evidence>
<dbReference type="InterPro" id="IPR005215">
    <property type="entry name" value="Trig_fac"/>
</dbReference>
<reference evidence="12 13" key="1">
    <citation type="journal article" date="2015" name="Nature">
        <title>rRNA introns, odd ribosomes, and small enigmatic genomes across a large radiation of phyla.</title>
        <authorList>
            <person name="Brown C.T."/>
            <person name="Hug L.A."/>
            <person name="Thomas B.C."/>
            <person name="Sharon I."/>
            <person name="Castelle C.J."/>
            <person name="Singh A."/>
            <person name="Wilkins M.J."/>
            <person name="Williams K.H."/>
            <person name="Banfield J.F."/>
        </authorList>
    </citation>
    <scope>NUCLEOTIDE SEQUENCE [LARGE SCALE GENOMIC DNA]</scope>
</reference>
<dbReference type="Gene3D" id="1.10.3120.10">
    <property type="entry name" value="Trigger factor, C-terminal domain"/>
    <property type="match status" value="1"/>
</dbReference>
<dbReference type="SUPFAM" id="SSF102735">
    <property type="entry name" value="Trigger factor ribosome-binding domain"/>
    <property type="match status" value="1"/>
</dbReference>
<dbReference type="InterPro" id="IPR027304">
    <property type="entry name" value="Trigger_fact/SurA_dom_sf"/>
</dbReference>
<dbReference type="GO" id="GO:0003755">
    <property type="term" value="F:peptidyl-prolyl cis-trans isomerase activity"/>
    <property type="evidence" value="ECO:0007669"/>
    <property type="project" value="UniProtKB-KW"/>
</dbReference>
<dbReference type="Proteomes" id="UP000034581">
    <property type="component" value="Unassembled WGS sequence"/>
</dbReference>
<dbReference type="GO" id="GO:0015031">
    <property type="term" value="P:protein transport"/>
    <property type="evidence" value="ECO:0007669"/>
    <property type="project" value="InterPro"/>
</dbReference>
<feature type="domain" description="Trigger factor ribosome-binding bacterial" evidence="10">
    <location>
        <begin position="1"/>
        <end position="150"/>
    </location>
</feature>
<comment type="caution">
    <text evidence="12">The sequence shown here is derived from an EMBL/GenBank/DDBJ whole genome shotgun (WGS) entry which is preliminary data.</text>
</comment>
<keyword evidence="6" id="KW-0697">Rotamase</keyword>
<dbReference type="Pfam" id="PF05698">
    <property type="entry name" value="Trigger_C"/>
    <property type="match status" value="1"/>
</dbReference>
<dbReference type="GO" id="GO:0044183">
    <property type="term" value="F:protein folding chaperone"/>
    <property type="evidence" value="ECO:0007669"/>
    <property type="project" value="TreeGrafter"/>
</dbReference>
<comment type="subcellular location">
    <subcellularLocation>
        <location evidence="2">Cytoplasm</location>
    </subcellularLocation>
</comment>
<dbReference type="Pfam" id="PF05697">
    <property type="entry name" value="Trigger_N"/>
    <property type="match status" value="1"/>
</dbReference>
<organism evidence="12 13">
    <name type="scientific">candidate division CPR3 bacterium GW2011_GWF2_35_18</name>
    <dbReference type="NCBI Taxonomy" id="1618350"/>
    <lineage>
        <taxon>Bacteria</taxon>
        <taxon>Bacteria division CPR3</taxon>
    </lineage>
</organism>
<dbReference type="InterPro" id="IPR037041">
    <property type="entry name" value="Trigger_fac_C_sf"/>
</dbReference>
<comment type="catalytic activity">
    <reaction evidence="1">
        <text>[protein]-peptidylproline (omega=180) = [protein]-peptidylproline (omega=0)</text>
        <dbReference type="Rhea" id="RHEA:16237"/>
        <dbReference type="Rhea" id="RHEA-COMP:10747"/>
        <dbReference type="Rhea" id="RHEA-COMP:10748"/>
        <dbReference type="ChEBI" id="CHEBI:83833"/>
        <dbReference type="ChEBI" id="CHEBI:83834"/>
        <dbReference type="EC" id="5.2.1.8"/>
    </reaction>
</comment>
<dbReference type="InterPro" id="IPR008880">
    <property type="entry name" value="Trigger_fac_C"/>
</dbReference>
<feature type="domain" description="Trigger factor C-terminal" evidence="11">
    <location>
        <begin position="219"/>
        <end position="371"/>
    </location>
</feature>
<dbReference type="STRING" id="1618350.UR67_C0002G0107"/>
<dbReference type="AlphaFoldDB" id="A0A0G0ERJ0"/>
<accession>A0A0G0ERJ0</accession>
<gene>
    <name evidence="12" type="ORF">UR67_C0002G0107</name>
</gene>
<dbReference type="SUPFAM" id="SSF109998">
    <property type="entry name" value="Triger factor/SurA peptide-binding domain-like"/>
    <property type="match status" value="1"/>
</dbReference>
<evidence type="ECO:0000256" key="5">
    <source>
        <dbReference type="ARBA" id="ARBA00016902"/>
    </source>
</evidence>
<dbReference type="Gene3D" id="3.30.70.1050">
    <property type="entry name" value="Trigger factor ribosome-binding domain"/>
    <property type="match status" value="1"/>
</dbReference>
<dbReference type="PANTHER" id="PTHR30560">
    <property type="entry name" value="TRIGGER FACTOR CHAPERONE AND PEPTIDYL-PROLYL CIS/TRANS ISOMERASE"/>
    <property type="match status" value="1"/>
</dbReference>
<protein>
    <recommendedName>
        <fullName evidence="5">Trigger factor</fullName>
        <ecNumber evidence="4">5.2.1.8</ecNumber>
    </recommendedName>
    <alternativeName>
        <fullName evidence="9">PPIase</fullName>
    </alternativeName>
</protein>
<name>A0A0G0ERJ0_UNCC3</name>
<comment type="similarity">
    <text evidence="3">Belongs to the FKBP-type PPIase family. Tig subfamily.</text>
</comment>
<evidence type="ECO:0000313" key="12">
    <source>
        <dbReference type="EMBL" id="KKP69987.1"/>
    </source>
</evidence>
<evidence type="ECO:0000256" key="7">
    <source>
        <dbReference type="ARBA" id="ARBA00023186"/>
    </source>
</evidence>